<evidence type="ECO:0000256" key="11">
    <source>
        <dbReference type="HAMAP-Rule" id="MF_03125"/>
    </source>
</evidence>
<feature type="binding site" evidence="11">
    <location>
        <begin position="419"/>
        <end position="421"/>
    </location>
    <ligand>
        <name>GTP</name>
        <dbReference type="ChEBI" id="CHEBI:37565"/>
    </ligand>
</feature>
<feature type="binding site" evidence="11">
    <location>
        <position position="134"/>
    </location>
    <ligand>
        <name>IMP</name>
        <dbReference type="ChEBI" id="CHEBI:58053"/>
    </ligand>
</feature>
<dbReference type="InterPro" id="IPR033128">
    <property type="entry name" value="Adenylosuccin_syn_Lys_AS"/>
</dbReference>
<evidence type="ECO:0000256" key="6">
    <source>
        <dbReference type="ARBA" id="ARBA00022741"/>
    </source>
</evidence>
<evidence type="ECO:0000256" key="8">
    <source>
        <dbReference type="ARBA" id="ARBA00022842"/>
    </source>
</evidence>
<dbReference type="NCBIfam" id="NF002223">
    <property type="entry name" value="PRK01117.1"/>
    <property type="match status" value="1"/>
</dbReference>
<keyword evidence="15" id="KW-1185">Reference proteome</keyword>
<evidence type="ECO:0000256" key="1">
    <source>
        <dbReference type="ARBA" id="ARBA00003779"/>
    </source>
</evidence>
<feature type="binding site" evidence="11">
    <location>
        <position position="245"/>
    </location>
    <ligand>
        <name>IMP</name>
        <dbReference type="ChEBI" id="CHEBI:58053"/>
    </ligand>
</feature>
<dbReference type="GO" id="GO:0000287">
    <property type="term" value="F:magnesium ion binding"/>
    <property type="evidence" value="ECO:0007669"/>
    <property type="project" value="UniProtKB-UniRule"/>
</dbReference>
<feature type="binding site" evidence="11">
    <location>
        <position position="311"/>
    </location>
    <ligand>
        <name>GTP</name>
        <dbReference type="ChEBI" id="CHEBI:37565"/>
    </ligand>
</feature>
<feature type="binding site" evidence="11">
    <location>
        <position position="39"/>
    </location>
    <ligand>
        <name>Mg(2+)</name>
        <dbReference type="ChEBI" id="CHEBI:18420"/>
    </ligand>
</feature>
<evidence type="ECO:0000256" key="3">
    <source>
        <dbReference type="ARBA" id="ARBA00022490"/>
    </source>
</evidence>
<feature type="binding site" evidence="11">
    <location>
        <begin position="39"/>
        <end position="41"/>
    </location>
    <ligand>
        <name>GTP</name>
        <dbReference type="ChEBI" id="CHEBI:37565"/>
    </ligand>
</feature>
<keyword evidence="7 11" id="KW-0658">Purine biosynthesis</keyword>
<evidence type="ECO:0000313" key="14">
    <source>
        <dbReference type="EMBL" id="SSD61372.1"/>
    </source>
</evidence>
<organism evidence="14 15">
    <name type="scientific">Saccharomycodes ludwigii</name>
    <dbReference type="NCBI Taxonomy" id="36035"/>
    <lineage>
        <taxon>Eukaryota</taxon>
        <taxon>Fungi</taxon>
        <taxon>Dikarya</taxon>
        <taxon>Ascomycota</taxon>
        <taxon>Saccharomycotina</taxon>
        <taxon>Saccharomycetes</taxon>
        <taxon>Saccharomycodales</taxon>
        <taxon>Saccharomycodaceae</taxon>
        <taxon>Saccharomycodes</taxon>
    </lineage>
</organism>
<dbReference type="PANTHER" id="PTHR11846">
    <property type="entry name" value="ADENYLOSUCCINATE SYNTHETASE"/>
    <property type="match status" value="1"/>
</dbReference>
<dbReference type="InterPro" id="IPR042110">
    <property type="entry name" value="Adenylosuccinate_synth_dom2"/>
</dbReference>
<keyword evidence="4 11" id="KW-0436">Ligase</keyword>
<feature type="binding site" evidence="11">
    <location>
        <begin position="11"/>
        <end position="17"/>
    </location>
    <ligand>
        <name>GTP</name>
        <dbReference type="ChEBI" id="CHEBI:37565"/>
    </ligand>
</feature>
<dbReference type="InterPro" id="IPR042109">
    <property type="entry name" value="Adenylosuccinate_synth_dom1"/>
</dbReference>
<dbReference type="FunFam" id="3.90.170.10:FF:000001">
    <property type="entry name" value="Adenylosuccinate synthetase"/>
    <property type="match status" value="1"/>
</dbReference>
<comment type="catalytic activity">
    <reaction evidence="10 11 13">
        <text>IMP + L-aspartate + GTP = N(6)-(1,2-dicarboxyethyl)-AMP + GDP + phosphate + 2 H(+)</text>
        <dbReference type="Rhea" id="RHEA:15753"/>
        <dbReference type="ChEBI" id="CHEBI:15378"/>
        <dbReference type="ChEBI" id="CHEBI:29991"/>
        <dbReference type="ChEBI" id="CHEBI:37565"/>
        <dbReference type="ChEBI" id="CHEBI:43474"/>
        <dbReference type="ChEBI" id="CHEBI:57567"/>
        <dbReference type="ChEBI" id="CHEBI:58053"/>
        <dbReference type="ChEBI" id="CHEBI:58189"/>
        <dbReference type="EC" id="6.3.4.4"/>
    </reaction>
</comment>
<dbReference type="Gene3D" id="1.10.300.10">
    <property type="entry name" value="Adenylosuccinate Synthetase, subunit A, domain 2"/>
    <property type="match status" value="1"/>
</dbReference>
<evidence type="ECO:0000256" key="12">
    <source>
        <dbReference type="PROSITE-ProRule" id="PRU10134"/>
    </source>
</evidence>
<feature type="binding site" evidence="11">
    <location>
        <position position="148"/>
    </location>
    <ligand>
        <name>IMP</name>
        <dbReference type="ChEBI" id="CHEBI:58053"/>
        <note>ligand shared between dimeric partners</note>
    </ligand>
</feature>
<feature type="active site" description="Proton donor" evidence="11">
    <location>
        <position position="40"/>
    </location>
</feature>
<comment type="subcellular location">
    <subcellularLocation>
        <location evidence="11">Cytoplasm</location>
    </subcellularLocation>
</comment>
<dbReference type="Proteomes" id="UP000262825">
    <property type="component" value="Unassembled WGS sequence"/>
</dbReference>
<dbReference type="UniPathway" id="UPA00075">
    <property type="reaction ID" value="UER00335"/>
</dbReference>
<dbReference type="InterPro" id="IPR001114">
    <property type="entry name" value="Adenylosuccinate_synthetase"/>
</dbReference>
<reference evidence="15" key="1">
    <citation type="submission" date="2018-06" db="EMBL/GenBank/DDBJ databases">
        <authorList>
            <person name="Guldener U."/>
        </authorList>
    </citation>
    <scope>NUCLEOTIDE SEQUENCE [LARGE SCALE GENOMIC DNA]</scope>
    <source>
        <strain evidence="15">UTAD17</strain>
    </source>
</reference>
<dbReference type="SUPFAM" id="SSF52540">
    <property type="entry name" value="P-loop containing nucleoside triphosphate hydrolases"/>
    <property type="match status" value="1"/>
</dbReference>
<evidence type="ECO:0000256" key="2">
    <source>
        <dbReference type="ARBA" id="ARBA00011738"/>
    </source>
</evidence>
<evidence type="ECO:0000256" key="7">
    <source>
        <dbReference type="ARBA" id="ARBA00022755"/>
    </source>
</evidence>
<evidence type="ECO:0000256" key="13">
    <source>
        <dbReference type="RuleBase" id="RU000520"/>
    </source>
</evidence>
<dbReference type="InterPro" id="IPR018220">
    <property type="entry name" value="Adenylosuccin_syn_GTP-bd"/>
</dbReference>
<dbReference type="GO" id="GO:0046040">
    <property type="term" value="P:IMP metabolic process"/>
    <property type="evidence" value="ECO:0007669"/>
    <property type="project" value="TreeGrafter"/>
</dbReference>
<dbReference type="CDD" id="cd03108">
    <property type="entry name" value="AdSS"/>
    <property type="match status" value="1"/>
</dbReference>
<evidence type="ECO:0000313" key="15">
    <source>
        <dbReference type="Proteomes" id="UP000262825"/>
    </source>
</evidence>
<evidence type="ECO:0000256" key="4">
    <source>
        <dbReference type="ARBA" id="ARBA00022598"/>
    </source>
</evidence>
<accession>A0A376B9P5</accession>
<evidence type="ECO:0000256" key="10">
    <source>
        <dbReference type="ARBA" id="ARBA00050432"/>
    </source>
</evidence>
<sequence length="432" mass="48104">MVDVVLGAQWGDEGKGKLVDLLVSSYDIVARCAGGNNAGHTIVVDGVKYDFHMLPSGLVNPNCINLIGSGVVIHVPSFFQELKNLEAKGLKNCRGRLFISSRAHLVFDFHQRTDKLRELELKGASKDGKNIGTTGKGIGPTYSTKASRSGLRVHHLVNDDPASWEYFCTKYRRLVETRKKRYGDFDYNVDEELARYAKYREELKPFVVDSVAFMHKAIQEKKKILVEGANALMLDIDFGTYPYVTSSSTAIGGVCTGLGIPPQTIKNVYGVVKAYTTRVGEGPFPTEQLNEEGDKLQKIGAEFGVTTGRKRRCGWLDLVVLKYSTWINGYTSLNITKLDVLDTFKNIPIGVAYELNGKKLDSFPEDLITLGKVNVEYVVLPGWDSDITKITKYEDLPENAKKYLKFIEDFVGVPVEWVGTGPARESMLHKEI</sequence>
<comment type="cofactor">
    <cofactor evidence="11">
        <name>Mg(2+)</name>
        <dbReference type="ChEBI" id="CHEBI:18420"/>
    </cofactor>
    <text evidence="11">Binds 1 Mg(2+) ion per subunit.</text>
</comment>
<dbReference type="EMBL" id="UFAJ01000674">
    <property type="protein sequence ID" value="SSD61372.1"/>
    <property type="molecule type" value="Genomic_DNA"/>
</dbReference>
<gene>
    <name evidence="14" type="ORF">SCODWIG_03133</name>
</gene>
<dbReference type="GO" id="GO:0005737">
    <property type="term" value="C:cytoplasm"/>
    <property type="evidence" value="ECO:0007669"/>
    <property type="project" value="UniProtKB-SubCell"/>
</dbReference>
<dbReference type="FunFam" id="1.10.300.10:FF:000002">
    <property type="entry name" value="Adenylosuccinate synthetase, chloroplastic"/>
    <property type="match status" value="1"/>
</dbReference>
<dbReference type="Pfam" id="PF00709">
    <property type="entry name" value="Adenylsucc_synt"/>
    <property type="match status" value="1"/>
</dbReference>
<protein>
    <recommendedName>
        <fullName evidence="11 13">Adenylosuccinate synthetase</fullName>
        <shortName evidence="11">AMPSase</shortName>
        <shortName evidence="11">AdSS</shortName>
        <ecNumber evidence="11 13">6.3.4.4</ecNumber>
    </recommendedName>
    <alternativeName>
        <fullName evidence="11">IMP--aspartate ligase</fullName>
    </alternativeName>
</protein>
<dbReference type="HAMAP" id="MF_00011">
    <property type="entry name" value="Adenylosucc_synth"/>
    <property type="match status" value="1"/>
</dbReference>
<comment type="similarity">
    <text evidence="11 13">Belongs to the adenylosuccinate synthetase family.</text>
</comment>
<evidence type="ECO:0000256" key="9">
    <source>
        <dbReference type="ARBA" id="ARBA00023134"/>
    </source>
</evidence>
<feature type="binding site" evidence="11">
    <location>
        <begin position="12"/>
        <end position="15"/>
    </location>
    <ligand>
        <name>IMP</name>
        <dbReference type="ChEBI" id="CHEBI:58053"/>
    </ligand>
</feature>
<keyword evidence="6 11" id="KW-0547">Nucleotide-binding</keyword>
<dbReference type="PROSITE" id="PS01266">
    <property type="entry name" value="ADENYLOSUCCIN_SYN_1"/>
    <property type="match status" value="1"/>
</dbReference>
<feature type="binding site" evidence="11">
    <location>
        <begin position="37"/>
        <end position="40"/>
    </location>
    <ligand>
        <name>IMP</name>
        <dbReference type="ChEBI" id="CHEBI:58053"/>
    </ligand>
</feature>
<evidence type="ECO:0000256" key="5">
    <source>
        <dbReference type="ARBA" id="ARBA00022723"/>
    </source>
</evidence>
<dbReference type="VEuPathDB" id="FungiDB:SCODWIG_03133"/>
<proteinExistence type="inferred from homology"/>
<dbReference type="PANTHER" id="PTHR11846:SF0">
    <property type="entry name" value="ADENYLOSUCCINATE SYNTHETASE"/>
    <property type="match status" value="1"/>
</dbReference>
<dbReference type="InterPro" id="IPR027417">
    <property type="entry name" value="P-loop_NTPase"/>
</dbReference>
<name>A0A376B9P5_9ASCO</name>
<feature type="binding site" evidence="11">
    <location>
        <begin position="305"/>
        <end position="311"/>
    </location>
    <ligand>
        <name>substrate</name>
    </ligand>
</feature>
<keyword evidence="3 11" id="KW-0963">Cytoplasm</keyword>
<dbReference type="OrthoDB" id="10265645at2759"/>
<comment type="subunit">
    <text evidence="2 11">Homodimer.</text>
</comment>
<dbReference type="PROSITE" id="PS00513">
    <property type="entry name" value="ADENYLOSUCCIN_SYN_2"/>
    <property type="match status" value="1"/>
</dbReference>
<comment type="function">
    <text evidence="1">Plays an important role in the de novo pathway and in the salvage pathway of purine nucleotide biosynthesis. Catalyzes the first committed step in the biosynthesis of AMP from IMP.</text>
</comment>
<dbReference type="GO" id="GO:0004019">
    <property type="term" value="F:adenylosuccinate synthase activity"/>
    <property type="evidence" value="ECO:0007669"/>
    <property type="project" value="UniProtKB-UniRule"/>
</dbReference>
<comment type="function">
    <text evidence="13">Plays an important role in the de novo pathway of purine nucleotide biosynthesis.</text>
</comment>
<keyword evidence="5 11" id="KW-0479">Metal-binding</keyword>
<feature type="binding site" evidence="11">
    <location>
        <begin position="337"/>
        <end position="339"/>
    </location>
    <ligand>
        <name>GTP</name>
        <dbReference type="ChEBI" id="CHEBI:37565"/>
    </ligand>
</feature>
<dbReference type="NCBIfam" id="TIGR00184">
    <property type="entry name" value="purA"/>
    <property type="match status" value="1"/>
</dbReference>
<keyword evidence="8 11" id="KW-0460">Magnesium</keyword>
<keyword evidence="9 11" id="KW-0342">GTP-binding</keyword>
<dbReference type="EC" id="6.3.4.4" evidence="11 13"/>
<feature type="binding site" evidence="11">
    <location>
        <position position="12"/>
    </location>
    <ligand>
        <name>Mg(2+)</name>
        <dbReference type="ChEBI" id="CHEBI:18420"/>
    </ligand>
</feature>
<feature type="binding site" evidence="11">
    <location>
        <position position="230"/>
    </location>
    <ligand>
        <name>IMP</name>
        <dbReference type="ChEBI" id="CHEBI:58053"/>
    </ligand>
</feature>
<comment type="pathway">
    <text evidence="11 13">Purine metabolism; AMP biosynthesis via de novo pathway; AMP from IMP: step 1/2.</text>
</comment>
<dbReference type="GO" id="GO:0005525">
    <property type="term" value="F:GTP binding"/>
    <property type="evidence" value="ECO:0007669"/>
    <property type="project" value="UniProtKB-UniRule"/>
</dbReference>
<dbReference type="AlphaFoldDB" id="A0A376B9P5"/>
<dbReference type="InterPro" id="IPR042111">
    <property type="entry name" value="Adenylosuccinate_synth_dom3"/>
</dbReference>
<dbReference type="Gene3D" id="3.90.170.10">
    <property type="entry name" value="Adenylosuccinate Synthetase, subunit A, domain 3"/>
    <property type="match status" value="1"/>
</dbReference>
<dbReference type="GO" id="GO:0044208">
    <property type="term" value="P:'de novo' AMP biosynthetic process"/>
    <property type="evidence" value="ECO:0007669"/>
    <property type="project" value="UniProtKB-UniRule"/>
</dbReference>
<dbReference type="SMART" id="SM00788">
    <property type="entry name" value="Adenylsucc_synt"/>
    <property type="match status" value="1"/>
</dbReference>
<feature type="active site" evidence="12">
    <location>
        <position position="145"/>
    </location>
</feature>
<comment type="function">
    <text evidence="11">Plays an important role in the de novo pathway and in the salvage pathway of purine nucleotide biosynthesis. Catalyzes the first commited step in the biosynthesis of AMP from IMP.</text>
</comment>
<dbReference type="Gene3D" id="3.40.440.10">
    <property type="entry name" value="Adenylosuccinate Synthetase, subunit A, domain 1"/>
    <property type="match status" value="1"/>
</dbReference>
<feature type="binding site" evidence="11">
    <location>
        <position position="309"/>
    </location>
    <ligand>
        <name>IMP</name>
        <dbReference type="ChEBI" id="CHEBI:58053"/>
    </ligand>
</feature>
<feature type="active site" description="Proton acceptor" evidence="11">
    <location>
        <position position="12"/>
    </location>
</feature>